<feature type="region of interest" description="Disordered" evidence="1">
    <location>
        <begin position="27"/>
        <end position="95"/>
    </location>
</feature>
<dbReference type="InParanoid" id="A0A6P7FCE4"/>
<feature type="compositionally biased region" description="Acidic residues" evidence="1">
    <location>
        <begin position="38"/>
        <end position="59"/>
    </location>
</feature>
<evidence type="ECO:0000259" key="2">
    <source>
        <dbReference type="Pfam" id="PF13843"/>
    </source>
</evidence>
<feature type="domain" description="PiggyBac transposable element-derived protein" evidence="2">
    <location>
        <begin position="123"/>
        <end position="381"/>
    </location>
</feature>
<protein>
    <submittedName>
        <fullName evidence="3">PiggyBac transposable element-derived protein 2-like</fullName>
    </submittedName>
</protein>
<dbReference type="RefSeq" id="XP_028131075.1">
    <property type="nucleotide sequence ID" value="XM_028275274.1"/>
</dbReference>
<dbReference type="Pfam" id="PF13843">
    <property type="entry name" value="DDE_Tnp_1_7"/>
    <property type="match status" value="1"/>
</dbReference>
<gene>
    <name evidence="3" type="primary">LOC114326824</name>
</gene>
<sequence>MADGQFIDEIAVTTFYRPRKKVIAVLPPDDPYISDVGESSDEEEICGDNADDFDPDYEDPSSKSNKLPIASFSDTESEDDQPLPSRSKTAKKRSEQYRWEQTDFQHIKFPTEPSFYAPDDEYTPLTYFQRFFDDDLFAYISNETNVYSTLSTGVSINTTPLELKAFVGMEILMGVVQMPAFEDYWSLETRHETIAEVMPVKRFKKLRRFIHFQDNNMNANGDRLFKIRPILEKARQKCLSLKQETRFSVDEMMIAYKGTKAGNLRQYMPKKPEKWGFKMFVRAGVSGIVYDFLVYTGSSTFNNIPFSSYEESLGLGAQVVIYLCRTIANSNESVVYFDNFFCSLELIEYLKKEKQLSSLGTIRINRLRNCTLETDKALLKKGRGSFDYKVICILVY</sequence>
<dbReference type="AlphaFoldDB" id="A0A6P7FCE4"/>
<evidence type="ECO:0000256" key="1">
    <source>
        <dbReference type="SAM" id="MobiDB-lite"/>
    </source>
</evidence>
<reference evidence="3" key="1">
    <citation type="submission" date="2025-08" db="UniProtKB">
        <authorList>
            <consortium name="RefSeq"/>
        </authorList>
    </citation>
    <scope>IDENTIFICATION</scope>
    <source>
        <tissue evidence="3">Whole insect</tissue>
    </source>
</reference>
<accession>A0A6P7FCE4</accession>
<name>A0A6P7FCE4_DIAVI</name>
<dbReference type="PANTHER" id="PTHR47272">
    <property type="entry name" value="DDE_TNP_1_7 DOMAIN-CONTAINING PROTEIN"/>
    <property type="match status" value="1"/>
</dbReference>
<dbReference type="PANTHER" id="PTHR47272:SF1">
    <property type="entry name" value="PIGGYBAC TRANSPOSABLE ELEMENT-DERIVED PROTEIN 3-LIKE"/>
    <property type="match status" value="1"/>
</dbReference>
<dbReference type="InterPro" id="IPR029526">
    <property type="entry name" value="PGBD"/>
</dbReference>
<organism evidence="3">
    <name type="scientific">Diabrotica virgifera virgifera</name>
    <name type="common">western corn rootworm</name>
    <dbReference type="NCBI Taxonomy" id="50390"/>
    <lineage>
        <taxon>Eukaryota</taxon>
        <taxon>Metazoa</taxon>
        <taxon>Ecdysozoa</taxon>
        <taxon>Arthropoda</taxon>
        <taxon>Hexapoda</taxon>
        <taxon>Insecta</taxon>
        <taxon>Pterygota</taxon>
        <taxon>Neoptera</taxon>
        <taxon>Endopterygota</taxon>
        <taxon>Coleoptera</taxon>
        <taxon>Polyphaga</taxon>
        <taxon>Cucujiformia</taxon>
        <taxon>Chrysomeloidea</taxon>
        <taxon>Chrysomelidae</taxon>
        <taxon>Galerucinae</taxon>
        <taxon>Diabroticina</taxon>
        <taxon>Diabroticites</taxon>
        <taxon>Diabrotica</taxon>
    </lineage>
</organism>
<proteinExistence type="predicted"/>
<evidence type="ECO:0000313" key="3">
    <source>
        <dbReference type="RefSeq" id="XP_028131075.1"/>
    </source>
</evidence>